<accession>A0A2W4CVP3</accession>
<comment type="caution">
    <text evidence="2">The sequence shown here is derived from an EMBL/GenBank/DDBJ whole genome shotgun (WGS) entry which is preliminary data.</text>
</comment>
<protein>
    <recommendedName>
        <fullName evidence="4">DUF982 domain-containing protein</fullName>
    </recommendedName>
</protein>
<dbReference type="EMBL" id="PCDP01000019">
    <property type="protein sequence ID" value="PZM15581.1"/>
    <property type="molecule type" value="Genomic_DNA"/>
</dbReference>
<dbReference type="InterPro" id="IPR010385">
    <property type="entry name" value="DUF982"/>
</dbReference>
<dbReference type="Pfam" id="PF06169">
    <property type="entry name" value="DUF982"/>
    <property type="match status" value="1"/>
</dbReference>
<dbReference type="OrthoDB" id="8084653at2"/>
<reference evidence="2 3" key="1">
    <citation type="journal article" date="2018" name="Sci. Rep.">
        <title>Rhizobium tumorigenes sp. nov., a novel plant tumorigenic bacterium isolated from cane gall tumors on thornless blackberry.</title>
        <authorList>
            <person name="Kuzmanovi N."/>
            <person name="Smalla K."/>
            <person name="Gronow S."/>
            <person name="PuBawska J."/>
        </authorList>
    </citation>
    <scope>NUCLEOTIDE SEQUENCE [LARGE SCALE GENOMIC DNA]</scope>
    <source>
        <strain evidence="2 3">CCBAU 85046</strain>
    </source>
</reference>
<evidence type="ECO:0000313" key="2">
    <source>
        <dbReference type="EMBL" id="PZM15581.1"/>
    </source>
</evidence>
<sequence length="120" mass="13624">MALVTDKIWSDGVYMELGKHGEYRVVGSTREAQDILLYRWPAQGGDAFRYALETCASVLNDQLPPDEARHALVLAAEEAGIFVADRFPRHMTLILPDPGGKKTDMKPRPKKRSQRIYRRP</sequence>
<name>A0A2W4CVP3_9HYPH</name>
<feature type="compositionally biased region" description="Basic residues" evidence="1">
    <location>
        <begin position="108"/>
        <end position="120"/>
    </location>
</feature>
<proteinExistence type="predicted"/>
<feature type="region of interest" description="Disordered" evidence="1">
    <location>
        <begin position="95"/>
        <end position="120"/>
    </location>
</feature>
<gene>
    <name evidence="2" type="ORF">CPY51_07080</name>
</gene>
<organism evidence="2 3">
    <name type="scientific">Rhizobium tubonense</name>
    <dbReference type="NCBI Taxonomy" id="484088"/>
    <lineage>
        <taxon>Bacteria</taxon>
        <taxon>Pseudomonadati</taxon>
        <taxon>Pseudomonadota</taxon>
        <taxon>Alphaproteobacteria</taxon>
        <taxon>Hyphomicrobiales</taxon>
        <taxon>Rhizobiaceae</taxon>
        <taxon>Rhizobium/Agrobacterium group</taxon>
        <taxon>Rhizobium</taxon>
    </lineage>
</organism>
<keyword evidence="3" id="KW-1185">Reference proteome</keyword>
<dbReference type="AlphaFoldDB" id="A0A2W4CVP3"/>
<dbReference type="Proteomes" id="UP000248925">
    <property type="component" value="Unassembled WGS sequence"/>
</dbReference>
<dbReference type="Gene3D" id="6.10.250.730">
    <property type="match status" value="1"/>
</dbReference>
<evidence type="ECO:0000256" key="1">
    <source>
        <dbReference type="SAM" id="MobiDB-lite"/>
    </source>
</evidence>
<evidence type="ECO:0000313" key="3">
    <source>
        <dbReference type="Proteomes" id="UP000248925"/>
    </source>
</evidence>
<dbReference type="RefSeq" id="WP_111159582.1">
    <property type="nucleotide sequence ID" value="NZ_PCDP01000019.1"/>
</dbReference>
<evidence type="ECO:0008006" key="4">
    <source>
        <dbReference type="Google" id="ProtNLM"/>
    </source>
</evidence>